<comment type="caution">
    <text evidence="3">The sequence shown here is derived from an EMBL/GenBank/DDBJ whole genome shotgun (WGS) entry which is preliminary data.</text>
</comment>
<evidence type="ECO:0000313" key="4">
    <source>
        <dbReference type="Proteomes" id="UP001201980"/>
    </source>
</evidence>
<keyword evidence="4" id="KW-1185">Reference proteome</keyword>
<feature type="compositionally biased region" description="Low complexity" evidence="1">
    <location>
        <begin position="227"/>
        <end position="247"/>
    </location>
</feature>
<feature type="region of interest" description="Disordered" evidence="1">
    <location>
        <begin position="1"/>
        <end position="46"/>
    </location>
</feature>
<keyword evidence="2" id="KW-1133">Transmembrane helix</keyword>
<feature type="region of interest" description="Disordered" evidence="1">
    <location>
        <begin position="369"/>
        <end position="399"/>
    </location>
</feature>
<feature type="region of interest" description="Disordered" evidence="1">
    <location>
        <begin position="176"/>
        <end position="258"/>
    </location>
</feature>
<evidence type="ECO:0000256" key="2">
    <source>
        <dbReference type="SAM" id="Phobius"/>
    </source>
</evidence>
<proteinExistence type="predicted"/>
<feature type="compositionally biased region" description="Pro residues" evidence="1">
    <location>
        <begin position="248"/>
        <end position="257"/>
    </location>
</feature>
<dbReference type="EMBL" id="JAKWBI020000126">
    <property type="protein sequence ID" value="KAJ2902042.1"/>
    <property type="molecule type" value="Genomic_DNA"/>
</dbReference>
<dbReference type="AlphaFoldDB" id="A0AAD5RRV4"/>
<feature type="compositionally biased region" description="Polar residues" evidence="1">
    <location>
        <begin position="1"/>
        <end position="16"/>
    </location>
</feature>
<evidence type="ECO:0000256" key="1">
    <source>
        <dbReference type="SAM" id="MobiDB-lite"/>
    </source>
</evidence>
<feature type="compositionally biased region" description="Low complexity" evidence="1">
    <location>
        <begin position="177"/>
        <end position="186"/>
    </location>
</feature>
<feature type="transmembrane region" description="Helical" evidence="2">
    <location>
        <begin position="322"/>
        <end position="339"/>
    </location>
</feature>
<keyword evidence="2" id="KW-0812">Transmembrane</keyword>
<sequence length="399" mass="44041">MSSTQSHHQVNATTGLTEGPPSRITRPLNHPSVKKVSEHREAQKQKVRQVLDIEAAGIRGEARRRQRLVQPQQQQIPARAISESLGILMTQEIASVRARYEALERGVAAASTVPFTTPPILVLRDTTAVGKKGSAIMQKCRDWDMDNNIRAGTISLHHTRRELLALECQQERDLLQHRPQQPHRQQCSSSGAPSVPRPVLILRLRPGTETQTQPGSGRREVSSLSDTPTAAEAARTTKATPATLTPASPAPAAPSTPSPTTTDILGLVALANGTKVLRSIVLPLDMKICKVHVKAKSTEDREFYSEKMKDAGAYRRRTMMDLFLLIFLLVLSTPSYHAVALTPSTFLSSLGTSSFYCFSGRRPFTLSFRHEGKPRPQYPESSPAPPQRPDERRRVPKQS</sequence>
<accession>A0AAD5RRV4</accession>
<dbReference type="Proteomes" id="UP001201980">
    <property type="component" value="Unassembled WGS sequence"/>
</dbReference>
<feature type="compositionally biased region" description="Basic and acidic residues" evidence="1">
    <location>
        <begin position="35"/>
        <end position="44"/>
    </location>
</feature>
<name>A0AAD5RRV4_9PEZI</name>
<reference evidence="3" key="1">
    <citation type="submission" date="2022-07" db="EMBL/GenBank/DDBJ databases">
        <title>Draft genome sequence of Zalerion maritima ATCC 34329, a (micro)plastics degrading marine fungus.</title>
        <authorList>
            <person name="Paco A."/>
            <person name="Goncalves M.F.M."/>
            <person name="Rocha-Santos T.A.P."/>
            <person name="Alves A."/>
        </authorList>
    </citation>
    <scope>NUCLEOTIDE SEQUENCE</scope>
    <source>
        <strain evidence="3">ATCC 34329</strain>
    </source>
</reference>
<protein>
    <submittedName>
        <fullName evidence="3">Uncharacterized protein</fullName>
    </submittedName>
</protein>
<evidence type="ECO:0000313" key="3">
    <source>
        <dbReference type="EMBL" id="KAJ2902042.1"/>
    </source>
</evidence>
<gene>
    <name evidence="3" type="ORF">MKZ38_001078</name>
</gene>
<organism evidence="3 4">
    <name type="scientific">Zalerion maritima</name>
    <dbReference type="NCBI Taxonomy" id="339359"/>
    <lineage>
        <taxon>Eukaryota</taxon>
        <taxon>Fungi</taxon>
        <taxon>Dikarya</taxon>
        <taxon>Ascomycota</taxon>
        <taxon>Pezizomycotina</taxon>
        <taxon>Sordariomycetes</taxon>
        <taxon>Lulworthiomycetidae</taxon>
        <taxon>Lulworthiales</taxon>
        <taxon>Lulworthiaceae</taxon>
        <taxon>Zalerion</taxon>
    </lineage>
</organism>
<keyword evidence="2" id="KW-0472">Membrane</keyword>